<name>A0AAV4TGK3_CAEEX</name>
<accession>A0AAV4TGK3</accession>
<comment type="caution">
    <text evidence="2">The sequence shown here is derived from an EMBL/GenBank/DDBJ whole genome shotgun (WGS) entry which is preliminary data.</text>
</comment>
<keyword evidence="1" id="KW-0812">Transmembrane</keyword>
<dbReference type="AlphaFoldDB" id="A0AAV4TGK3"/>
<sequence length="107" mass="12039">MIQKKGRNCIFHCGLTYLKSTHPQWSSAHETPLQKGVRIVGGGQPRILSSNFRLGLLLSFILFIEFCARGGLARETLYLVGMVGIGLYMCVFVWGGGQRWDGYRDEE</sequence>
<gene>
    <name evidence="2" type="ORF">CEXT_127801</name>
</gene>
<dbReference type="EMBL" id="BPLR01010932">
    <property type="protein sequence ID" value="GIY43113.1"/>
    <property type="molecule type" value="Genomic_DNA"/>
</dbReference>
<evidence type="ECO:0000313" key="2">
    <source>
        <dbReference type="EMBL" id="GIY43113.1"/>
    </source>
</evidence>
<keyword evidence="3" id="KW-1185">Reference proteome</keyword>
<proteinExistence type="predicted"/>
<keyword evidence="1" id="KW-0472">Membrane</keyword>
<evidence type="ECO:0000313" key="3">
    <source>
        <dbReference type="Proteomes" id="UP001054945"/>
    </source>
</evidence>
<feature type="transmembrane region" description="Helical" evidence="1">
    <location>
        <begin position="78"/>
        <end position="97"/>
    </location>
</feature>
<reference evidence="2 3" key="1">
    <citation type="submission" date="2021-06" db="EMBL/GenBank/DDBJ databases">
        <title>Caerostris extrusa draft genome.</title>
        <authorList>
            <person name="Kono N."/>
            <person name="Arakawa K."/>
        </authorList>
    </citation>
    <scope>NUCLEOTIDE SEQUENCE [LARGE SCALE GENOMIC DNA]</scope>
</reference>
<dbReference type="Proteomes" id="UP001054945">
    <property type="component" value="Unassembled WGS sequence"/>
</dbReference>
<feature type="transmembrane region" description="Helical" evidence="1">
    <location>
        <begin position="54"/>
        <end position="72"/>
    </location>
</feature>
<keyword evidence="1" id="KW-1133">Transmembrane helix</keyword>
<evidence type="ECO:0000256" key="1">
    <source>
        <dbReference type="SAM" id="Phobius"/>
    </source>
</evidence>
<organism evidence="2 3">
    <name type="scientific">Caerostris extrusa</name>
    <name type="common">Bark spider</name>
    <name type="synonym">Caerostris bankana</name>
    <dbReference type="NCBI Taxonomy" id="172846"/>
    <lineage>
        <taxon>Eukaryota</taxon>
        <taxon>Metazoa</taxon>
        <taxon>Ecdysozoa</taxon>
        <taxon>Arthropoda</taxon>
        <taxon>Chelicerata</taxon>
        <taxon>Arachnida</taxon>
        <taxon>Araneae</taxon>
        <taxon>Araneomorphae</taxon>
        <taxon>Entelegynae</taxon>
        <taxon>Araneoidea</taxon>
        <taxon>Araneidae</taxon>
        <taxon>Caerostris</taxon>
    </lineage>
</organism>
<protein>
    <submittedName>
        <fullName evidence="2">Uncharacterized protein</fullName>
    </submittedName>
</protein>